<dbReference type="Proteomes" id="UP000321353">
    <property type="component" value="Chromosome"/>
</dbReference>
<dbReference type="KEGG" id="smam:Mal15_21520"/>
<dbReference type="EMBL" id="CP036264">
    <property type="protein sequence ID" value="QEF98105.1"/>
    <property type="molecule type" value="Genomic_DNA"/>
</dbReference>
<protein>
    <submittedName>
        <fullName evidence="1">Uncharacterized protein</fullName>
    </submittedName>
</protein>
<evidence type="ECO:0000313" key="1">
    <source>
        <dbReference type="EMBL" id="QEF98105.1"/>
    </source>
</evidence>
<proteinExistence type="predicted"/>
<reference evidence="1 2" key="1">
    <citation type="submission" date="2019-02" db="EMBL/GenBank/DDBJ databases">
        <title>Planctomycetal bacteria perform biofilm scaping via a novel small molecule.</title>
        <authorList>
            <person name="Jeske O."/>
            <person name="Boedeker C."/>
            <person name="Wiegand S."/>
            <person name="Breitling P."/>
            <person name="Kallscheuer N."/>
            <person name="Jogler M."/>
            <person name="Rohde M."/>
            <person name="Petersen J."/>
            <person name="Medema M.H."/>
            <person name="Surup F."/>
            <person name="Jogler C."/>
        </authorList>
    </citation>
    <scope>NUCLEOTIDE SEQUENCE [LARGE SCALE GENOMIC DNA]</scope>
    <source>
        <strain evidence="1 2">Mal15</strain>
    </source>
</reference>
<dbReference type="AlphaFoldDB" id="A0A5B9MEZ7"/>
<accession>A0A5B9MEZ7</accession>
<name>A0A5B9MEZ7_9BACT</name>
<evidence type="ECO:0000313" key="2">
    <source>
        <dbReference type="Proteomes" id="UP000321353"/>
    </source>
</evidence>
<organism evidence="1 2">
    <name type="scientific">Stieleria maiorica</name>
    <dbReference type="NCBI Taxonomy" id="2795974"/>
    <lineage>
        <taxon>Bacteria</taxon>
        <taxon>Pseudomonadati</taxon>
        <taxon>Planctomycetota</taxon>
        <taxon>Planctomycetia</taxon>
        <taxon>Pirellulales</taxon>
        <taxon>Pirellulaceae</taxon>
        <taxon>Stieleria</taxon>
    </lineage>
</organism>
<sequence length="44" mass="5022">MNSVGRTSSAPISGIDEGRWFACGCFEYEYEYRLTPEYEHDLAA</sequence>
<keyword evidence="2" id="KW-1185">Reference proteome</keyword>
<gene>
    <name evidence="1" type="ORF">Mal15_21520</name>
</gene>